<evidence type="ECO:0000256" key="12">
    <source>
        <dbReference type="ARBA" id="ARBA00023128"/>
    </source>
</evidence>
<keyword evidence="6 14" id="KW-0645">Protease</keyword>
<evidence type="ECO:0000256" key="11">
    <source>
        <dbReference type="ARBA" id="ARBA00023049"/>
    </source>
</evidence>
<evidence type="ECO:0000256" key="1">
    <source>
        <dbReference type="ARBA" id="ARBA00000436"/>
    </source>
</evidence>
<dbReference type="AlphaFoldDB" id="A0A1G4JUJ0"/>
<accession>A0A1G4JUJ0</accession>
<protein>
    <recommendedName>
        <fullName evidence="5">Mitochondrial intermediate peptidase</fullName>
        <ecNumber evidence="4">3.4.24.59</ecNumber>
    </recommendedName>
</protein>
<dbReference type="InterPro" id="IPR045090">
    <property type="entry name" value="Pept_M3A_M3B"/>
</dbReference>
<evidence type="ECO:0000256" key="9">
    <source>
        <dbReference type="ARBA" id="ARBA00022833"/>
    </source>
</evidence>
<dbReference type="CDD" id="cd06457">
    <property type="entry name" value="M3A_MIP"/>
    <property type="match status" value="1"/>
</dbReference>
<dbReference type="GO" id="GO:0050821">
    <property type="term" value="P:protein stabilization"/>
    <property type="evidence" value="ECO:0007669"/>
    <property type="project" value="EnsemblFungi"/>
</dbReference>
<keyword evidence="7 14" id="KW-0479">Metal-binding</keyword>
<dbReference type="Gene3D" id="1.10.1370.10">
    <property type="entry name" value="Neurolysin, domain 3"/>
    <property type="match status" value="1"/>
</dbReference>
<evidence type="ECO:0000256" key="8">
    <source>
        <dbReference type="ARBA" id="ARBA00022801"/>
    </source>
</evidence>
<dbReference type="OrthoDB" id="17530at2759"/>
<keyword evidence="9 14" id="KW-0862">Zinc</keyword>
<dbReference type="GO" id="GO:0006879">
    <property type="term" value="P:intracellular iron ion homeostasis"/>
    <property type="evidence" value="ECO:0007669"/>
    <property type="project" value="EnsemblFungi"/>
</dbReference>
<feature type="domain" description="Peptidase M3A/M3B catalytic" evidence="15">
    <location>
        <begin position="288"/>
        <end position="764"/>
    </location>
</feature>
<evidence type="ECO:0000256" key="13">
    <source>
        <dbReference type="ARBA" id="ARBA00025208"/>
    </source>
</evidence>
<keyword evidence="17" id="KW-1185">Reference proteome</keyword>
<comment type="cofactor">
    <cofactor evidence="14">
        <name>Zn(2+)</name>
        <dbReference type="ChEBI" id="CHEBI:29105"/>
    </cofactor>
    <text evidence="14">Binds 1 zinc ion.</text>
</comment>
<evidence type="ECO:0000256" key="14">
    <source>
        <dbReference type="RuleBase" id="RU003435"/>
    </source>
</evidence>
<evidence type="ECO:0000256" key="2">
    <source>
        <dbReference type="ARBA" id="ARBA00004305"/>
    </source>
</evidence>
<evidence type="ECO:0000256" key="3">
    <source>
        <dbReference type="ARBA" id="ARBA00006040"/>
    </source>
</evidence>
<dbReference type="STRING" id="1266660.A0A1G4JUJ0"/>
<evidence type="ECO:0000256" key="5">
    <source>
        <dbReference type="ARBA" id="ARBA00018046"/>
    </source>
</evidence>
<evidence type="ECO:0000313" key="16">
    <source>
        <dbReference type="EMBL" id="SCU94635.1"/>
    </source>
</evidence>
<dbReference type="EC" id="3.4.24.59" evidence="4"/>
<comment type="similarity">
    <text evidence="3 14">Belongs to the peptidase M3 family.</text>
</comment>
<comment type="function">
    <text evidence="13">Cleaves proteins, imported into the mitochondrion, to their mature size. While most mitochondrial precursor proteins are processed to the mature form in one step by mitochondrial processing peptidase (MPP), the sequential cleavage by MIP of an octapeptide after initial processing by MPP is a required step for a subgroup of nuclear-encoded precursor proteins destined for the matrix or the inner membrane.</text>
</comment>
<evidence type="ECO:0000256" key="6">
    <source>
        <dbReference type="ARBA" id="ARBA00022670"/>
    </source>
</evidence>
<dbReference type="InterPro" id="IPR033851">
    <property type="entry name" value="M3A_MIP"/>
</dbReference>
<dbReference type="GO" id="GO:0006518">
    <property type="term" value="P:peptide metabolic process"/>
    <property type="evidence" value="ECO:0007669"/>
    <property type="project" value="TreeGrafter"/>
</dbReference>
<comment type="catalytic activity">
    <reaction evidence="1">
        <text>Release of an N-terminal octapeptide as second stage of processing of some proteins imported into the mitochondrion.</text>
        <dbReference type="EC" id="3.4.24.59"/>
    </reaction>
</comment>
<sequence length="772" mass="87751">MLRSLTVSRVSRSPFVGRIRLLASSSRLGAHYDVRKVFDNPRYWREINSEAYRLESSKSKGIISRFTESSVLPETGLFQNPYLKSSQGLRQFSMRTLEEAQTLVDNMRTDHTREGYLSYIQRLDRLSDLLCRVIDLCEFVRASHPDPHFVQAAQLCHEEMFEFMNILNTDKTLCEILKSILNDRALTAELSKEEIRVGNILLEDFEKSGIDMEPGVAEQFISLSQQISLIGQDFISNTDFAKSSHVRVPCKDLDKSGLSKLLLDQLSRDSRGMYYKVPTHGYIAYSILRSCPDENIRKKIWTSMHSCPDHQIVRLKQLAKIRGYLAYIMGIKSYSEYQLEGKMAKSPAYVRGFVQSLVEATKPLATQELRHIATFKSEHLKLKTPESDADVLALVRPWDREFYSTWSALQRQRKSVEDEQISCYFSVGTVMQGLSDLFQSIYGITLEPVVAVPGETWSPEVRRINVISDTEGLIGVVYCDLFERHGKTTNPAHFTVCCSRQIYPGETDLSTIQVGQLSSTGEKFQLPVISLVCSFLQSSQACEQDVCLLQLSDVDTLFHEMGHAMHSMLGRTSLQNISGTRCATDFVELPSILMEHFSRDPRVLSKIGRHYITNKPVPIDLLKLNQAQSGHLQHTETFSQAKMAMLDQEVHSSIMLSDEPVDIVEMYHNLEKEMAVLADDQSNWCGRFGHLFGYGASYYSYLFDRAIASKVWAHLFAQDPFSRKNGEKFKGSILKWGGSRDPWECIADALDKPELSNGDENAMRFIGHTEDI</sequence>
<dbReference type="Proteomes" id="UP000190274">
    <property type="component" value="Chromosome G"/>
</dbReference>
<dbReference type="InterPro" id="IPR001567">
    <property type="entry name" value="Pept_M3A_M3B_dom"/>
</dbReference>
<keyword evidence="8 14" id="KW-0378">Hydrolase</keyword>
<dbReference type="GO" id="GO:0004222">
    <property type="term" value="F:metalloendopeptidase activity"/>
    <property type="evidence" value="ECO:0007669"/>
    <property type="project" value="UniProtKB-EC"/>
</dbReference>
<dbReference type="PANTHER" id="PTHR11804">
    <property type="entry name" value="PROTEASE M3 THIMET OLIGOPEPTIDASE-RELATED"/>
    <property type="match status" value="1"/>
</dbReference>
<dbReference type="GO" id="GO:0006627">
    <property type="term" value="P:protein processing involved in protein targeting to mitochondrion"/>
    <property type="evidence" value="ECO:0007669"/>
    <property type="project" value="EnsemblFungi"/>
</dbReference>
<dbReference type="FunFam" id="3.40.390.10:FF:000055">
    <property type="entry name" value="Related to mitochondrial intermediate peptidase"/>
    <property type="match status" value="1"/>
</dbReference>
<keyword evidence="10" id="KW-0809">Transit peptide</keyword>
<evidence type="ECO:0000256" key="4">
    <source>
        <dbReference type="ARBA" id="ARBA00012441"/>
    </source>
</evidence>
<evidence type="ECO:0000313" key="17">
    <source>
        <dbReference type="Proteomes" id="UP000190274"/>
    </source>
</evidence>
<name>A0A1G4JUJ0_9SACH</name>
<evidence type="ECO:0000256" key="7">
    <source>
        <dbReference type="ARBA" id="ARBA00022723"/>
    </source>
</evidence>
<evidence type="ECO:0000259" key="15">
    <source>
        <dbReference type="Pfam" id="PF01432"/>
    </source>
</evidence>
<dbReference type="Pfam" id="PF01432">
    <property type="entry name" value="Peptidase_M3"/>
    <property type="match status" value="1"/>
</dbReference>
<dbReference type="GO" id="GO:0046872">
    <property type="term" value="F:metal ion binding"/>
    <property type="evidence" value="ECO:0007669"/>
    <property type="project" value="UniProtKB-UniRule"/>
</dbReference>
<dbReference type="PANTHER" id="PTHR11804:SF79">
    <property type="entry name" value="MITOCHONDRIAL INTERMEDIATE PEPTIDASE"/>
    <property type="match status" value="1"/>
</dbReference>
<comment type="subcellular location">
    <subcellularLocation>
        <location evidence="2">Mitochondrion matrix</location>
    </subcellularLocation>
</comment>
<dbReference type="Gene3D" id="3.40.390.10">
    <property type="entry name" value="Collagenase (Catalytic Domain)"/>
    <property type="match status" value="1"/>
</dbReference>
<keyword evidence="11 14" id="KW-0482">Metalloprotease</keyword>
<evidence type="ECO:0000256" key="10">
    <source>
        <dbReference type="ARBA" id="ARBA00022946"/>
    </source>
</evidence>
<organism evidence="16 17">
    <name type="scientific">Lachancea dasiensis</name>
    <dbReference type="NCBI Taxonomy" id="1072105"/>
    <lineage>
        <taxon>Eukaryota</taxon>
        <taxon>Fungi</taxon>
        <taxon>Dikarya</taxon>
        <taxon>Ascomycota</taxon>
        <taxon>Saccharomycotina</taxon>
        <taxon>Saccharomycetes</taxon>
        <taxon>Saccharomycetales</taxon>
        <taxon>Saccharomycetaceae</taxon>
        <taxon>Lachancea</taxon>
    </lineage>
</organism>
<gene>
    <name evidence="16" type="ORF">LADA_0G09890G</name>
</gene>
<dbReference type="InterPro" id="IPR024079">
    <property type="entry name" value="MetalloPept_cat_dom_sf"/>
</dbReference>
<reference evidence="17" key="1">
    <citation type="submission" date="2016-03" db="EMBL/GenBank/DDBJ databases">
        <authorList>
            <person name="Devillers H."/>
        </authorList>
    </citation>
    <scope>NUCLEOTIDE SEQUENCE [LARGE SCALE GENOMIC DNA]</scope>
</reference>
<dbReference type="SUPFAM" id="SSF55486">
    <property type="entry name" value="Metalloproteases ('zincins'), catalytic domain"/>
    <property type="match status" value="1"/>
</dbReference>
<proteinExistence type="inferred from homology"/>
<dbReference type="GO" id="GO:0005759">
    <property type="term" value="C:mitochondrial matrix"/>
    <property type="evidence" value="ECO:0007669"/>
    <property type="project" value="UniProtKB-SubCell"/>
</dbReference>
<dbReference type="InterPro" id="IPR024077">
    <property type="entry name" value="Neurolysin/TOP_dom2"/>
</dbReference>
<dbReference type="EMBL" id="LT598457">
    <property type="protein sequence ID" value="SCU94635.1"/>
    <property type="molecule type" value="Genomic_DNA"/>
</dbReference>
<keyword evidence="12" id="KW-0496">Mitochondrion</keyword>